<organism evidence="1 2">
    <name type="scientific">Phytophthora infestans</name>
    <name type="common">Potato late blight agent</name>
    <name type="synonym">Botrytis infestans</name>
    <dbReference type="NCBI Taxonomy" id="4787"/>
    <lineage>
        <taxon>Eukaryota</taxon>
        <taxon>Sar</taxon>
        <taxon>Stramenopiles</taxon>
        <taxon>Oomycota</taxon>
        <taxon>Peronosporomycetes</taxon>
        <taxon>Peronosporales</taxon>
        <taxon>Peronosporaceae</taxon>
        <taxon>Phytophthora</taxon>
    </lineage>
</organism>
<dbReference type="EMBL" id="JAACNO010002676">
    <property type="protein sequence ID" value="KAF4131790.1"/>
    <property type="molecule type" value="Genomic_DNA"/>
</dbReference>
<accession>A0A8S9TTF1</accession>
<proteinExistence type="predicted"/>
<feature type="non-terminal residue" evidence="1">
    <location>
        <position position="182"/>
    </location>
</feature>
<dbReference type="AlphaFoldDB" id="A0A8S9TTF1"/>
<evidence type="ECO:0000313" key="1">
    <source>
        <dbReference type="EMBL" id="KAF4131790.1"/>
    </source>
</evidence>
<protein>
    <submittedName>
        <fullName evidence="1">Uncharacterized protein</fullName>
    </submittedName>
</protein>
<evidence type="ECO:0000313" key="2">
    <source>
        <dbReference type="Proteomes" id="UP000704712"/>
    </source>
</evidence>
<reference evidence="1" key="1">
    <citation type="submission" date="2020-03" db="EMBL/GenBank/DDBJ databases">
        <title>Hybrid Assembly of Korean Phytophthora infestans isolates.</title>
        <authorList>
            <person name="Prokchorchik M."/>
            <person name="Lee Y."/>
            <person name="Seo J."/>
            <person name="Cho J.-H."/>
            <person name="Park Y.-E."/>
            <person name="Jang D.-C."/>
            <person name="Im J.-S."/>
            <person name="Choi J.-G."/>
            <person name="Park H.-J."/>
            <person name="Lee G.-B."/>
            <person name="Lee Y.-G."/>
            <person name="Hong S.-Y."/>
            <person name="Cho K."/>
            <person name="Sohn K.H."/>
        </authorList>
    </citation>
    <scope>NUCLEOTIDE SEQUENCE</scope>
    <source>
        <strain evidence="1">KR_2_A2</strain>
    </source>
</reference>
<comment type="caution">
    <text evidence="1">The sequence shown here is derived from an EMBL/GenBank/DDBJ whole genome shotgun (WGS) entry which is preliminary data.</text>
</comment>
<name>A0A8S9TTF1_PHYIN</name>
<dbReference type="Proteomes" id="UP000704712">
    <property type="component" value="Unassembled WGS sequence"/>
</dbReference>
<gene>
    <name evidence="1" type="ORF">GN958_ATG19047</name>
</gene>
<sequence length="182" mass="20516">LAAFHEKLENQELSFEVICTSRRLFHNILLAREGHRHHGIPGATDGTYRLAANNWTLIDFGCYGAIFNSSEEFIPRFYPFAYLFVRSETAVAYKHLLRAVKYMSQKAKIRGNLEITSTLSAQSSKCSTVEGNGEVRLPRVHDSESNICLLSGNSGFILLPSPLELLQIRTQLDRTTATLREL</sequence>